<dbReference type="AlphaFoldDB" id="W0JUC3"/>
<evidence type="ECO:0000313" key="2">
    <source>
        <dbReference type="EMBL" id="AHG02191.1"/>
    </source>
</evidence>
<feature type="transmembrane region" description="Helical" evidence="1">
    <location>
        <begin position="95"/>
        <end position="115"/>
    </location>
</feature>
<keyword evidence="2" id="KW-0614">Plasmid</keyword>
<keyword evidence="1" id="KW-0472">Membrane</keyword>
<dbReference type="Proteomes" id="UP000019024">
    <property type="component" value="Plasmid unnamed3"/>
</dbReference>
<dbReference type="KEGG" id="hlr:HALLA_20030"/>
<feature type="transmembrane region" description="Helical" evidence="1">
    <location>
        <begin position="127"/>
        <end position="150"/>
    </location>
</feature>
<organism evidence="2 3">
    <name type="scientific">Halostagnicola larsenii XH-48</name>
    <dbReference type="NCBI Taxonomy" id="797299"/>
    <lineage>
        <taxon>Archaea</taxon>
        <taxon>Methanobacteriati</taxon>
        <taxon>Methanobacteriota</taxon>
        <taxon>Stenosarchaea group</taxon>
        <taxon>Halobacteria</taxon>
        <taxon>Halobacteriales</taxon>
        <taxon>Natrialbaceae</taxon>
        <taxon>Halostagnicola</taxon>
    </lineage>
</organism>
<feature type="transmembrane region" description="Helical" evidence="1">
    <location>
        <begin position="69"/>
        <end position="88"/>
    </location>
</feature>
<sequence length="167" mass="18042">MAGFEADSRENFIAFALYSTRMSQSLHRSKSVAVSGVVGLALCICTFAVHIYLAGFEYDAGLAYGNLKLGWLLAGSVLLGAIPALAWVQYQLRTPVLVALGGYLFLLVTSWPNMIDSARSASASATITMFELVLTLWVLPLAIALFFGFVENLLRPTIGRFISVNNG</sequence>
<evidence type="ECO:0000313" key="3">
    <source>
        <dbReference type="Proteomes" id="UP000019024"/>
    </source>
</evidence>
<dbReference type="EMBL" id="CP007058">
    <property type="protein sequence ID" value="AHG02191.1"/>
    <property type="molecule type" value="Genomic_DNA"/>
</dbReference>
<accession>W0JUC3</accession>
<keyword evidence="1" id="KW-1133">Transmembrane helix</keyword>
<gene>
    <name evidence="2" type="ORF">HALLA_20030</name>
</gene>
<evidence type="ECO:0000256" key="1">
    <source>
        <dbReference type="SAM" id="Phobius"/>
    </source>
</evidence>
<name>W0JUC3_9EURY</name>
<keyword evidence="3" id="KW-1185">Reference proteome</keyword>
<protein>
    <submittedName>
        <fullName evidence="2">Uncharacterized protein</fullName>
    </submittedName>
</protein>
<feature type="transmembrane region" description="Helical" evidence="1">
    <location>
        <begin position="31"/>
        <end position="53"/>
    </location>
</feature>
<reference evidence="2 3" key="1">
    <citation type="submission" date="2014-01" db="EMBL/GenBank/DDBJ databases">
        <authorList>
            <consortium name="DOE Joint Genome Institute"/>
            <person name="Anderson I."/>
            <person name="Huntemann M."/>
            <person name="Han J."/>
            <person name="Chen A."/>
            <person name="Kyrpides N."/>
            <person name="Mavromatis K."/>
            <person name="Markowitz V."/>
            <person name="Palaniappan K."/>
            <person name="Ivanova N."/>
            <person name="Schaumberg A."/>
            <person name="Pati A."/>
            <person name="Liolios K."/>
            <person name="Nordberg H.P."/>
            <person name="Cantor M.N."/>
            <person name="Hua S.X."/>
            <person name="Woyke T."/>
        </authorList>
    </citation>
    <scope>NUCLEOTIDE SEQUENCE [LARGE SCALE GENOMIC DNA]</scope>
    <source>
        <strain evidence="2 3">XH-48</strain>
        <plasmid evidence="3">4</plasmid>
    </source>
</reference>
<dbReference type="HOGENOM" id="CLU_1590825_0_0_2"/>
<proteinExistence type="predicted"/>
<geneLocation type="plasmid" evidence="2">
    <name>unnamed</name>
</geneLocation>
<keyword evidence="1" id="KW-0812">Transmembrane</keyword>